<evidence type="ECO:0000313" key="4">
    <source>
        <dbReference type="Proteomes" id="UP000092207"/>
    </source>
</evidence>
<feature type="compositionally biased region" description="Pro residues" evidence="1">
    <location>
        <begin position="113"/>
        <end position="137"/>
    </location>
</feature>
<comment type="caution">
    <text evidence="3">The sequence shown here is derived from an EMBL/GenBank/DDBJ whole genome shotgun (WGS) entry which is preliminary data.</text>
</comment>
<feature type="domain" description="PE" evidence="2">
    <location>
        <begin position="4"/>
        <end position="94"/>
    </location>
</feature>
<evidence type="ECO:0000256" key="1">
    <source>
        <dbReference type="SAM" id="MobiDB-lite"/>
    </source>
</evidence>
<feature type="region of interest" description="Disordered" evidence="1">
    <location>
        <begin position="98"/>
        <end position="155"/>
    </location>
</feature>
<dbReference type="SUPFAM" id="SSF140459">
    <property type="entry name" value="PE/PPE dimer-like"/>
    <property type="match status" value="1"/>
</dbReference>
<proteinExistence type="predicted"/>
<evidence type="ECO:0000259" key="2">
    <source>
        <dbReference type="Pfam" id="PF00934"/>
    </source>
</evidence>
<feature type="compositionally biased region" description="Low complexity" evidence="1">
    <location>
        <begin position="98"/>
        <end position="112"/>
    </location>
</feature>
<sequence length="288" mass="28290">MSFLTTLPDLLLAAAGQLQSIGSAVTAANSTAAFSITGVVPAAADEVSVVTAATFAGYGQQYQAISAEASMIHEQFVSALGLSADSYAATEAANATQAAGGHLPPAHMVPVAPARPAPAAPARVSPPAPRRVTPPAPGRSTPGTPIGAGTAAPGPLAATTSVGAGWQGGGGYGRGNYGYMTPQHGGYANANYGGHTTPQHGGYANANYGGHPAHAARVAAPDLAAGQHISPSQLAPTAPVHRESLAAAIPAEKVLPMHLPAGLPGEHVVQAHAALKAVAGPKPLPALA</sequence>
<evidence type="ECO:0000313" key="3">
    <source>
        <dbReference type="EMBL" id="OBI04794.1"/>
    </source>
</evidence>
<dbReference type="InterPro" id="IPR000084">
    <property type="entry name" value="PE-PGRS_N"/>
</dbReference>
<accession>A0A1A2VTY6</accession>
<reference evidence="3 4" key="1">
    <citation type="submission" date="2016-06" db="EMBL/GenBank/DDBJ databases">
        <authorList>
            <person name="Kjaerup R.B."/>
            <person name="Dalgaard T.S."/>
            <person name="Juul-Madsen H.R."/>
        </authorList>
    </citation>
    <scope>NUCLEOTIDE SEQUENCE [LARGE SCALE GENOMIC DNA]</scope>
    <source>
        <strain evidence="3 4">E2838</strain>
    </source>
</reference>
<dbReference type="EMBL" id="LZJY01000170">
    <property type="protein sequence ID" value="OBI04794.1"/>
    <property type="molecule type" value="Genomic_DNA"/>
</dbReference>
<gene>
    <name evidence="3" type="ORF">A5679_14670</name>
</gene>
<dbReference type="Pfam" id="PF00934">
    <property type="entry name" value="PE"/>
    <property type="match status" value="1"/>
</dbReference>
<feature type="compositionally biased region" description="Low complexity" evidence="1">
    <location>
        <begin position="141"/>
        <end position="155"/>
    </location>
</feature>
<organism evidence="3 4">
    <name type="scientific">Mycobacterium scrofulaceum</name>
    <dbReference type="NCBI Taxonomy" id="1783"/>
    <lineage>
        <taxon>Bacteria</taxon>
        <taxon>Bacillati</taxon>
        <taxon>Actinomycetota</taxon>
        <taxon>Actinomycetes</taxon>
        <taxon>Mycobacteriales</taxon>
        <taxon>Mycobacteriaceae</taxon>
        <taxon>Mycobacterium</taxon>
    </lineage>
</organism>
<dbReference type="Gene3D" id="1.10.287.850">
    <property type="entry name" value="HP0062-like domain"/>
    <property type="match status" value="1"/>
</dbReference>
<protein>
    <recommendedName>
        <fullName evidence="2">PE domain-containing protein</fullName>
    </recommendedName>
</protein>
<dbReference type="AlphaFoldDB" id="A0A1A2VTY6"/>
<dbReference type="Proteomes" id="UP000092207">
    <property type="component" value="Unassembled WGS sequence"/>
</dbReference>
<name>A0A1A2VTY6_MYCSC</name>
<dbReference type="InterPro" id="IPR038332">
    <property type="entry name" value="PPE_sf"/>
</dbReference>